<evidence type="ECO:0000313" key="3">
    <source>
        <dbReference type="Proteomes" id="UP000735302"/>
    </source>
</evidence>
<organism evidence="2 3">
    <name type="scientific">Plakobranchus ocellatus</name>
    <dbReference type="NCBI Taxonomy" id="259542"/>
    <lineage>
        <taxon>Eukaryota</taxon>
        <taxon>Metazoa</taxon>
        <taxon>Spiralia</taxon>
        <taxon>Lophotrochozoa</taxon>
        <taxon>Mollusca</taxon>
        <taxon>Gastropoda</taxon>
        <taxon>Heterobranchia</taxon>
        <taxon>Euthyneura</taxon>
        <taxon>Panpulmonata</taxon>
        <taxon>Sacoglossa</taxon>
        <taxon>Placobranchoidea</taxon>
        <taxon>Plakobranchidae</taxon>
        <taxon>Plakobranchus</taxon>
    </lineage>
</organism>
<comment type="caution">
    <text evidence="2">The sequence shown here is derived from an EMBL/GenBank/DDBJ whole genome shotgun (WGS) entry which is preliminary data.</text>
</comment>
<gene>
    <name evidence="2" type="ORF">PoB_006638200</name>
</gene>
<sequence>MASKFVVYIAVVCVSLIAFCTVESCLFDYDDCKLGKRTYRHAANHVVNLKNGSCQMLYCYDGDWSHVYYGCYIFYGCFHDGEEEEGRKCSDGVWIPKRGEI</sequence>
<dbReference type="AlphaFoldDB" id="A0AAV4D6Y0"/>
<keyword evidence="3" id="KW-1185">Reference proteome</keyword>
<proteinExistence type="predicted"/>
<keyword evidence="1" id="KW-0472">Membrane</keyword>
<name>A0AAV4D6Y0_9GAST</name>
<dbReference type="EMBL" id="BLXT01007525">
    <property type="protein sequence ID" value="GFO39877.1"/>
    <property type="molecule type" value="Genomic_DNA"/>
</dbReference>
<accession>A0AAV4D6Y0</accession>
<dbReference type="Proteomes" id="UP000735302">
    <property type="component" value="Unassembled WGS sequence"/>
</dbReference>
<evidence type="ECO:0000313" key="2">
    <source>
        <dbReference type="EMBL" id="GFO39877.1"/>
    </source>
</evidence>
<feature type="non-terminal residue" evidence="2">
    <location>
        <position position="101"/>
    </location>
</feature>
<evidence type="ECO:0000256" key="1">
    <source>
        <dbReference type="SAM" id="Phobius"/>
    </source>
</evidence>
<keyword evidence="1" id="KW-1133">Transmembrane helix</keyword>
<reference evidence="2 3" key="1">
    <citation type="journal article" date="2021" name="Elife">
        <title>Chloroplast acquisition without the gene transfer in kleptoplastic sea slugs, Plakobranchus ocellatus.</title>
        <authorList>
            <person name="Maeda T."/>
            <person name="Takahashi S."/>
            <person name="Yoshida T."/>
            <person name="Shimamura S."/>
            <person name="Takaki Y."/>
            <person name="Nagai Y."/>
            <person name="Toyoda A."/>
            <person name="Suzuki Y."/>
            <person name="Arimoto A."/>
            <person name="Ishii H."/>
            <person name="Satoh N."/>
            <person name="Nishiyama T."/>
            <person name="Hasebe M."/>
            <person name="Maruyama T."/>
            <person name="Minagawa J."/>
            <person name="Obokata J."/>
            <person name="Shigenobu S."/>
        </authorList>
    </citation>
    <scope>NUCLEOTIDE SEQUENCE [LARGE SCALE GENOMIC DNA]</scope>
</reference>
<keyword evidence="1" id="KW-0812">Transmembrane</keyword>
<protein>
    <submittedName>
        <fullName evidence="2">Uncharacterized protein</fullName>
    </submittedName>
</protein>
<feature type="transmembrane region" description="Helical" evidence="1">
    <location>
        <begin position="6"/>
        <end position="27"/>
    </location>
</feature>